<keyword evidence="2" id="KW-1185">Reference proteome</keyword>
<proteinExistence type="predicted"/>
<sequence length="108" mass="11891">MTTLSAVGHQRPIDNTAPACLGIHICQHLSLSPSITCSDELKTKLYEDLHSLLVTAPRADKQLVLGDFNVHVGTDHYAWEGVLSLHGLGPCHVNELFFCEPPWDIVSF</sequence>
<reference evidence="1 2" key="2">
    <citation type="submission" date="2018-11" db="EMBL/GenBank/DDBJ databases">
        <authorList>
            <consortium name="Pathogen Informatics"/>
        </authorList>
    </citation>
    <scope>NUCLEOTIDE SEQUENCE [LARGE SCALE GENOMIC DNA]</scope>
    <source>
        <strain evidence="1 2">NST_G2</strain>
    </source>
</reference>
<dbReference type="AlphaFoldDB" id="A0A183SHK1"/>
<dbReference type="OrthoDB" id="6242194at2759"/>
<protein>
    <submittedName>
        <fullName evidence="3">Endo/exonuclease/phosphatase domain-containing protein</fullName>
    </submittedName>
</protein>
<evidence type="ECO:0000313" key="1">
    <source>
        <dbReference type="EMBL" id="VDL90084.1"/>
    </source>
</evidence>
<organism evidence="3">
    <name type="scientific">Schistocephalus solidus</name>
    <name type="common">Tapeworm</name>
    <dbReference type="NCBI Taxonomy" id="70667"/>
    <lineage>
        <taxon>Eukaryota</taxon>
        <taxon>Metazoa</taxon>
        <taxon>Spiralia</taxon>
        <taxon>Lophotrochozoa</taxon>
        <taxon>Platyhelminthes</taxon>
        <taxon>Cestoda</taxon>
        <taxon>Eucestoda</taxon>
        <taxon>Diphyllobothriidea</taxon>
        <taxon>Diphyllobothriidae</taxon>
        <taxon>Schistocephalus</taxon>
    </lineage>
</organism>
<accession>A0A183SHK1</accession>
<reference evidence="3" key="1">
    <citation type="submission" date="2016-06" db="UniProtKB">
        <authorList>
            <consortium name="WormBaseParasite"/>
        </authorList>
    </citation>
    <scope>IDENTIFICATION</scope>
</reference>
<name>A0A183SHK1_SCHSO</name>
<dbReference type="WBParaSite" id="SSLN_0000381601-mRNA-1">
    <property type="protein sequence ID" value="SSLN_0000381601-mRNA-1"/>
    <property type="gene ID" value="SSLN_0000381601"/>
</dbReference>
<evidence type="ECO:0000313" key="3">
    <source>
        <dbReference type="WBParaSite" id="SSLN_0000381601-mRNA-1"/>
    </source>
</evidence>
<evidence type="ECO:0000313" key="2">
    <source>
        <dbReference type="Proteomes" id="UP000275846"/>
    </source>
</evidence>
<dbReference type="EMBL" id="UYSU01032622">
    <property type="protein sequence ID" value="VDL90084.1"/>
    <property type="molecule type" value="Genomic_DNA"/>
</dbReference>
<gene>
    <name evidence="1" type="ORF">SSLN_LOCUS3699</name>
</gene>
<dbReference type="Proteomes" id="UP000275846">
    <property type="component" value="Unassembled WGS sequence"/>
</dbReference>